<feature type="compositionally biased region" description="Basic and acidic residues" evidence="1">
    <location>
        <begin position="182"/>
        <end position="191"/>
    </location>
</feature>
<feature type="compositionally biased region" description="Low complexity" evidence="1">
    <location>
        <begin position="91"/>
        <end position="100"/>
    </location>
</feature>
<dbReference type="Proteomes" id="UP000193240">
    <property type="component" value="Unassembled WGS sequence"/>
</dbReference>
<feature type="compositionally biased region" description="Low complexity" evidence="1">
    <location>
        <begin position="303"/>
        <end position="342"/>
    </location>
</feature>
<protein>
    <submittedName>
        <fullName evidence="2">Uncharacterized protein</fullName>
    </submittedName>
</protein>
<evidence type="ECO:0000313" key="3">
    <source>
        <dbReference type="Proteomes" id="UP000193240"/>
    </source>
</evidence>
<accession>A0A1Y2LJ01</accession>
<feature type="region of interest" description="Disordered" evidence="1">
    <location>
        <begin position="32"/>
        <end position="124"/>
    </location>
</feature>
<dbReference type="OMA" id="KMMPRKL"/>
<evidence type="ECO:0000256" key="1">
    <source>
        <dbReference type="SAM" id="MobiDB-lite"/>
    </source>
</evidence>
<dbReference type="EMBL" id="KZ107861">
    <property type="protein sequence ID" value="OSS43805.1"/>
    <property type="molecule type" value="Genomic_DNA"/>
</dbReference>
<feature type="compositionally biased region" description="Polar residues" evidence="1">
    <location>
        <begin position="233"/>
        <end position="254"/>
    </location>
</feature>
<sequence>MVYDDSPAQIVRRSPRATHELQQVFQQLQLDINAQNHADIGEHGYSGSEDESPPPIPRRHPDSYKATPSIAGSSQPPPHSPSRVNPLRFHPVAADGASAGSGSGPVPAPAPAPAHAQKPTPQYRFSHPFRDQLSAQQTIVAPRRRPTNLVSYKPANQRLHPRLRRRTSLDTIASVTTTASLHDSEGIDPHDVGISSPSTVTLEPEYPITPNVDLELPPLSEPPKPTSLPESLRTASLDSSNSTHPPSPVSSTETVAPKGFLQKLKSGKRKDSSGKRKESVCTDVGEKLVIERTVSVDQTSYRSKSSSASNTMSSGTPSKYPNSESGNSRSSSTWTASSHDISGLTQEELRKCRKKGINPSLYAEMKAARKGKWTSPIAGNTFLA</sequence>
<proteinExistence type="predicted"/>
<dbReference type="InParanoid" id="A0A1Y2LJ01"/>
<gene>
    <name evidence="2" type="ORF">B5807_11680</name>
</gene>
<dbReference type="AlphaFoldDB" id="A0A1Y2LJ01"/>
<name>A0A1Y2LJ01_EPING</name>
<evidence type="ECO:0000313" key="2">
    <source>
        <dbReference type="EMBL" id="OSS43805.1"/>
    </source>
</evidence>
<reference evidence="2 3" key="1">
    <citation type="journal article" date="2017" name="Genome Announc.">
        <title>Genome sequence of the saprophytic ascomycete Epicoccum nigrum ICMP 19927 strain isolated from New Zealand.</title>
        <authorList>
            <person name="Fokin M."/>
            <person name="Fleetwood D."/>
            <person name="Weir B.S."/>
            <person name="Villas-Boas S.G."/>
        </authorList>
    </citation>
    <scope>NUCLEOTIDE SEQUENCE [LARGE SCALE GENOMIC DNA]</scope>
    <source>
        <strain evidence="2 3">ICMP 19927</strain>
    </source>
</reference>
<feature type="region of interest" description="Disordered" evidence="1">
    <location>
        <begin position="297"/>
        <end position="347"/>
    </location>
</feature>
<feature type="compositionally biased region" description="Basic and acidic residues" evidence="1">
    <location>
        <begin position="269"/>
        <end position="281"/>
    </location>
</feature>
<organism evidence="2 3">
    <name type="scientific">Epicoccum nigrum</name>
    <name type="common">Soil fungus</name>
    <name type="synonym">Epicoccum purpurascens</name>
    <dbReference type="NCBI Taxonomy" id="105696"/>
    <lineage>
        <taxon>Eukaryota</taxon>
        <taxon>Fungi</taxon>
        <taxon>Dikarya</taxon>
        <taxon>Ascomycota</taxon>
        <taxon>Pezizomycotina</taxon>
        <taxon>Dothideomycetes</taxon>
        <taxon>Pleosporomycetidae</taxon>
        <taxon>Pleosporales</taxon>
        <taxon>Pleosporineae</taxon>
        <taxon>Didymellaceae</taxon>
        <taxon>Epicoccum</taxon>
    </lineage>
</organism>
<keyword evidence="3" id="KW-1185">Reference proteome</keyword>
<feature type="region of interest" description="Disordered" evidence="1">
    <location>
        <begin position="180"/>
        <end position="281"/>
    </location>
</feature>